<keyword evidence="6 9" id="KW-0694">RNA-binding</keyword>
<dbReference type="InterPro" id="IPR018164">
    <property type="entry name" value="Ala-tRNA-synth_IIc_N"/>
</dbReference>
<dbReference type="CDD" id="cd00673">
    <property type="entry name" value="AlaRS_core"/>
    <property type="match status" value="1"/>
</dbReference>
<evidence type="ECO:0000256" key="4">
    <source>
        <dbReference type="ARBA" id="ARBA00022741"/>
    </source>
</evidence>
<feature type="binding site" evidence="9">
    <location>
        <position position="574"/>
    </location>
    <ligand>
        <name>Zn(2+)</name>
        <dbReference type="ChEBI" id="CHEBI:29105"/>
    </ligand>
</feature>
<dbReference type="InterPro" id="IPR045864">
    <property type="entry name" value="aa-tRNA-synth_II/BPL/LPL"/>
</dbReference>
<dbReference type="PANTHER" id="PTHR11777:SF9">
    <property type="entry name" value="ALANINE--TRNA LIGASE, CYTOPLASMIC"/>
    <property type="match status" value="1"/>
</dbReference>
<dbReference type="EC" id="6.1.1.7" evidence="9"/>
<evidence type="ECO:0000313" key="11">
    <source>
        <dbReference type="EMBL" id="PIU75521.1"/>
    </source>
</evidence>
<dbReference type="GO" id="GO:0004813">
    <property type="term" value="F:alanine-tRNA ligase activity"/>
    <property type="evidence" value="ECO:0007669"/>
    <property type="project" value="UniProtKB-UniRule"/>
</dbReference>
<sequence>MTSQELRKKFLDFFVQKGHKMISSAPLVPENDPTVLFTTAGMHPLVPYLLGQPHALGQRLCSSQKCIRTGDIDDVGDNTHLTFFEMLGNWSLGDYFKREAIEWSFDFLTKELGIPLERLAFSVFKGEPENNIPCDEEAADIWQKLGVSVKRIAYLGREDNWWGPAGQTGPCGPDTEMFYWTGEDPAPQKFNPFDKHWVEVWNNVFMEYNKKIKNQKSKIKKTNKDSKIKIDYEFIPLKQKNVDTGMGLERTLAVLNGKSNVYETDLFTPIINEIKNQISKIKNINQNSKIDETKAQRIIADHIKAATFILSEGVAPANTERGYVARRLIRRAIRYGKILGIEQEFMPKIAQAVIQIYQDVYPEVKNNQQFIFNELEKEEIKFRKTLERGLKELDKLDKVDAEKAFFIYQTYGFPLEMIQEELAKKALAVDAVGFQAQVKKHQELSRSASAGKFKSGLTDHSQATVKLHTAAHLLHQALRQVLGDKVHQAGSNITSERLRFDFSYSQKLTDAEMAQIEKIVNEQIQMDLPVKCETMPYQQAIDSAALAFFKDRYPEKVNVYSIGKFSREVCAGPHIKHLDELGKFKILKQESVGANLRRIKAILE</sequence>
<dbReference type="InterPro" id="IPR018165">
    <property type="entry name" value="Ala-tRNA-synth_IIc_core"/>
</dbReference>
<proteinExistence type="inferred from homology"/>
<keyword evidence="9" id="KW-0963">Cytoplasm</keyword>
<dbReference type="Pfam" id="PF07973">
    <property type="entry name" value="tRNA_SAD"/>
    <property type="match status" value="1"/>
</dbReference>
<dbReference type="GO" id="GO:0006419">
    <property type="term" value="P:alanyl-tRNA aminoacylation"/>
    <property type="evidence" value="ECO:0007669"/>
    <property type="project" value="UniProtKB-UniRule"/>
</dbReference>
<dbReference type="SMART" id="SM00863">
    <property type="entry name" value="tRNA_SAD"/>
    <property type="match status" value="1"/>
</dbReference>
<dbReference type="InterPro" id="IPR050058">
    <property type="entry name" value="Ala-tRNA_ligase"/>
</dbReference>
<dbReference type="InterPro" id="IPR018162">
    <property type="entry name" value="Ala-tRNA-ligase_IIc_anticod-bd"/>
</dbReference>
<evidence type="ECO:0000256" key="5">
    <source>
        <dbReference type="ARBA" id="ARBA00022840"/>
    </source>
</evidence>
<dbReference type="FunFam" id="3.30.980.10:FF:000004">
    <property type="entry name" value="Alanine--tRNA ligase, cytoplasmic"/>
    <property type="match status" value="1"/>
</dbReference>
<dbReference type="NCBIfam" id="NF002436">
    <property type="entry name" value="PRK01584.1"/>
    <property type="match status" value="1"/>
</dbReference>
<keyword evidence="8 9" id="KW-0030">Aminoacyl-tRNA synthetase</keyword>
<dbReference type="Gene3D" id="3.30.930.10">
    <property type="entry name" value="Bira Bifunctional Protein, Domain 2"/>
    <property type="match status" value="1"/>
</dbReference>
<dbReference type="Pfam" id="PF01411">
    <property type="entry name" value="tRNA-synt_2c"/>
    <property type="match status" value="1"/>
</dbReference>
<keyword evidence="9" id="KW-0862">Zinc</keyword>
<evidence type="ECO:0000256" key="1">
    <source>
        <dbReference type="ARBA" id="ARBA00008226"/>
    </source>
</evidence>
<comment type="similarity">
    <text evidence="1 9">Belongs to the class-II aminoacyl-tRNA synthetase family.</text>
</comment>
<dbReference type="Proteomes" id="UP000228775">
    <property type="component" value="Unassembled WGS sequence"/>
</dbReference>
<dbReference type="InterPro" id="IPR023033">
    <property type="entry name" value="Ala_tRNA_ligase_euk/bac"/>
</dbReference>
<dbReference type="Gene3D" id="3.30.980.10">
    <property type="entry name" value="Threonyl-trna Synthetase, Chain A, domain 2"/>
    <property type="match status" value="1"/>
</dbReference>
<comment type="cofactor">
    <cofactor evidence="9">
        <name>Zn(2+)</name>
        <dbReference type="ChEBI" id="CHEBI:29105"/>
    </cofactor>
    <text evidence="9">Binds 1 zinc ion per subunit.</text>
</comment>
<dbReference type="SUPFAM" id="SSF55186">
    <property type="entry name" value="ThrRS/AlaRS common domain"/>
    <property type="match status" value="1"/>
</dbReference>
<evidence type="ECO:0000256" key="6">
    <source>
        <dbReference type="ARBA" id="ARBA00022884"/>
    </source>
</evidence>
<dbReference type="GO" id="GO:0005737">
    <property type="term" value="C:cytoplasm"/>
    <property type="evidence" value="ECO:0007669"/>
    <property type="project" value="UniProtKB-SubCell"/>
</dbReference>
<comment type="function">
    <text evidence="9">Catalyzes the attachment of alanine to tRNA(Ala) in a two-step reaction: alanine is first activated by ATP to form Ala-AMP and then transferred to the acceptor end of tRNA(Ala). Also edits incorrectly charged Ser-tRNA(Ala) and Gly-tRNA(Ala) via its editing domain.</text>
</comment>
<dbReference type="GO" id="GO:0005524">
    <property type="term" value="F:ATP binding"/>
    <property type="evidence" value="ECO:0007669"/>
    <property type="project" value="UniProtKB-UniRule"/>
</dbReference>
<keyword evidence="4 9" id="KW-0547">Nucleotide-binding</keyword>
<protein>
    <recommendedName>
        <fullName evidence="9">Alanine--tRNA ligase</fullName>
        <ecNumber evidence="9">6.1.1.7</ecNumber>
    </recommendedName>
    <alternativeName>
        <fullName evidence="9">Alanyl-tRNA synthetase</fullName>
        <shortName evidence="9">AlaRS</shortName>
    </alternativeName>
</protein>
<dbReference type="AlphaFoldDB" id="A0A2M7AY07"/>
<dbReference type="InterPro" id="IPR012947">
    <property type="entry name" value="tRNA_SAD"/>
</dbReference>
<keyword evidence="9" id="KW-0479">Metal-binding</keyword>
<keyword evidence="2 9" id="KW-0820">tRNA-binding</keyword>
<keyword evidence="3 9" id="KW-0436">Ligase</keyword>
<feature type="binding site" evidence="9">
    <location>
        <position position="570"/>
    </location>
    <ligand>
        <name>Zn(2+)</name>
        <dbReference type="ChEBI" id="CHEBI:29105"/>
    </ligand>
</feature>
<dbReference type="PROSITE" id="PS50860">
    <property type="entry name" value="AA_TRNA_LIGASE_II_ALA"/>
    <property type="match status" value="1"/>
</dbReference>
<feature type="domain" description="Alanyl-transfer RNA synthetases family profile" evidence="10">
    <location>
        <begin position="1"/>
        <end position="604"/>
    </location>
</feature>
<evidence type="ECO:0000256" key="8">
    <source>
        <dbReference type="ARBA" id="ARBA00023146"/>
    </source>
</evidence>
<evidence type="ECO:0000256" key="3">
    <source>
        <dbReference type="ARBA" id="ARBA00022598"/>
    </source>
</evidence>
<dbReference type="Gene3D" id="3.30.54.20">
    <property type="match status" value="1"/>
</dbReference>
<name>A0A2M7AY07_9BACT</name>
<dbReference type="GO" id="GO:0002161">
    <property type="term" value="F:aminoacyl-tRNA deacylase activity"/>
    <property type="evidence" value="ECO:0007669"/>
    <property type="project" value="TreeGrafter"/>
</dbReference>
<evidence type="ECO:0000256" key="9">
    <source>
        <dbReference type="HAMAP-Rule" id="MF_00036"/>
    </source>
</evidence>
<dbReference type="InterPro" id="IPR002318">
    <property type="entry name" value="Ala-tRNA-lgiase_IIc"/>
</dbReference>
<comment type="domain">
    <text evidence="9">Consists of three domains; the N-terminal catalytic domain, the editing domain and the C-terminal C-Ala domain. The editing domain removes incorrectly charged amino acids, while the C-Ala domain, along with tRNA(Ala), serves as a bridge to cooperatively bring together the editing and aminoacylation centers thus stimulating deacylation of misacylated tRNAs.</text>
</comment>
<comment type="caution">
    <text evidence="11">The sequence shown here is derived from an EMBL/GenBank/DDBJ whole genome shotgun (WGS) entry which is preliminary data.</text>
</comment>
<dbReference type="PANTHER" id="PTHR11777">
    <property type="entry name" value="ALANYL-TRNA SYNTHETASE"/>
    <property type="match status" value="1"/>
</dbReference>
<dbReference type="GO" id="GO:0000049">
    <property type="term" value="F:tRNA binding"/>
    <property type="evidence" value="ECO:0007669"/>
    <property type="project" value="UniProtKB-KW"/>
</dbReference>
<reference evidence="12" key="1">
    <citation type="submission" date="2017-09" db="EMBL/GenBank/DDBJ databases">
        <title>Depth-based differentiation of microbial function through sediment-hosted aquifers and enrichment of novel symbionts in the deep terrestrial subsurface.</title>
        <authorList>
            <person name="Probst A.J."/>
            <person name="Ladd B."/>
            <person name="Jarett J.K."/>
            <person name="Geller-Mcgrath D.E."/>
            <person name="Sieber C.M.K."/>
            <person name="Emerson J.B."/>
            <person name="Anantharaman K."/>
            <person name="Thomas B.C."/>
            <person name="Malmstrom R."/>
            <person name="Stieglmeier M."/>
            <person name="Klingl A."/>
            <person name="Woyke T."/>
            <person name="Ryan C.M."/>
            <person name="Banfield J.F."/>
        </authorList>
    </citation>
    <scope>NUCLEOTIDE SEQUENCE [LARGE SCALE GENOMIC DNA]</scope>
</reference>
<comment type="catalytic activity">
    <reaction evidence="9">
        <text>tRNA(Ala) + L-alanine + ATP = L-alanyl-tRNA(Ala) + AMP + diphosphate</text>
        <dbReference type="Rhea" id="RHEA:12540"/>
        <dbReference type="Rhea" id="RHEA-COMP:9657"/>
        <dbReference type="Rhea" id="RHEA-COMP:9923"/>
        <dbReference type="ChEBI" id="CHEBI:30616"/>
        <dbReference type="ChEBI" id="CHEBI:33019"/>
        <dbReference type="ChEBI" id="CHEBI:57972"/>
        <dbReference type="ChEBI" id="CHEBI:78442"/>
        <dbReference type="ChEBI" id="CHEBI:78497"/>
        <dbReference type="ChEBI" id="CHEBI:456215"/>
        <dbReference type="EC" id="6.1.1.7"/>
    </reaction>
</comment>
<keyword evidence="7 9" id="KW-0648">Protein biosynthesis</keyword>
<dbReference type="GO" id="GO:0008270">
    <property type="term" value="F:zinc ion binding"/>
    <property type="evidence" value="ECO:0007669"/>
    <property type="project" value="UniProtKB-UniRule"/>
</dbReference>
<feature type="binding site" evidence="9">
    <location>
        <position position="468"/>
    </location>
    <ligand>
        <name>Zn(2+)</name>
        <dbReference type="ChEBI" id="CHEBI:29105"/>
    </ligand>
</feature>
<evidence type="ECO:0000259" key="10">
    <source>
        <dbReference type="PROSITE" id="PS50860"/>
    </source>
</evidence>
<organism evidence="11 12">
    <name type="scientific">Candidatus Portnoybacteria bacterium CG06_land_8_20_14_3_00_39_12</name>
    <dbReference type="NCBI Taxonomy" id="1974809"/>
    <lineage>
        <taxon>Bacteria</taxon>
        <taxon>Candidatus Portnoyibacteriota</taxon>
    </lineage>
</organism>
<dbReference type="SUPFAM" id="SSF101353">
    <property type="entry name" value="Putative anticodon-binding domain of alanyl-tRNA synthetase (AlaRS)"/>
    <property type="match status" value="1"/>
</dbReference>
<comment type="subcellular location">
    <subcellularLocation>
        <location evidence="9">Cytoplasm</location>
    </subcellularLocation>
</comment>
<feature type="binding site" evidence="9">
    <location>
        <position position="472"/>
    </location>
    <ligand>
        <name>Zn(2+)</name>
        <dbReference type="ChEBI" id="CHEBI:29105"/>
    </ligand>
</feature>
<evidence type="ECO:0000256" key="7">
    <source>
        <dbReference type="ARBA" id="ARBA00022917"/>
    </source>
</evidence>
<keyword evidence="5 9" id="KW-0067">ATP-binding</keyword>
<evidence type="ECO:0000313" key="12">
    <source>
        <dbReference type="Proteomes" id="UP000228775"/>
    </source>
</evidence>
<evidence type="ECO:0000256" key="2">
    <source>
        <dbReference type="ARBA" id="ARBA00022555"/>
    </source>
</evidence>
<dbReference type="NCBIfam" id="TIGR00344">
    <property type="entry name" value="alaS"/>
    <property type="match status" value="1"/>
</dbReference>
<dbReference type="EMBL" id="PEVY01000007">
    <property type="protein sequence ID" value="PIU75521.1"/>
    <property type="molecule type" value="Genomic_DNA"/>
</dbReference>
<dbReference type="SUPFAM" id="SSF55681">
    <property type="entry name" value="Class II aaRS and biotin synthetases"/>
    <property type="match status" value="1"/>
</dbReference>
<accession>A0A2M7AY07</accession>
<dbReference type="HAMAP" id="MF_00036_B">
    <property type="entry name" value="Ala_tRNA_synth_B"/>
    <property type="match status" value="1"/>
</dbReference>
<dbReference type="InterPro" id="IPR018163">
    <property type="entry name" value="Thr/Ala-tRNA-synth_IIc_edit"/>
</dbReference>
<dbReference type="PRINTS" id="PR00980">
    <property type="entry name" value="TRNASYNTHALA"/>
</dbReference>
<gene>
    <name evidence="9" type="primary">alaS</name>
    <name evidence="11" type="ORF">COS76_00380</name>
</gene>